<dbReference type="Gene3D" id="3.30.160.60">
    <property type="entry name" value="Classic Zinc Finger"/>
    <property type="match status" value="3"/>
</dbReference>
<keyword evidence="1" id="KW-0479">Metal-binding</keyword>
<evidence type="ECO:0000256" key="2">
    <source>
        <dbReference type="ARBA" id="ARBA00022737"/>
    </source>
</evidence>
<evidence type="ECO:0000256" key="6">
    <source>
        <dbReference type="SAM" id="MobiDB-lite"/>
    </source>
</evidence>
<gene>
    <name evidence="8" type="ORF">HERILL_LOCUS5477</name>
</gene>
<feature type="region of interest" description="Disordered" evidence="6">
    <location>
        <begin position="429"/>
        <end position="456"/>
    </location>
</feature>
<dbReference type="Pfam" id="PF12874">
    <property type="entry name" value="zf-met"/>
    <property type="match status" value="1"/>
</dbReference>
<sequence>MKRAIQPNVRKVYGGPSAQQESQMNAVRKIHNLLSSGAVTVTGPTQPRILKQKMGITTNVTSTTSPGTIQNSQTQIVQQAPSPQSRCYVCDEVVGNQCTLLSESVTTHSNTKLPNKIGQLIGEAFMVIISLEDVICKRCVMMINHLDRLELDFERVKSSLLNFIFKKYGLSDEDRQAITSPPAKLQKLNSGNTARKLIDDEQEIGTRKIVQSVQRDPADSQLSNMFEGNDKQPQTKVISQQQTTTQNQQTPARKGPIKIYKCMSCEFKTTDLKQFQPHYEICRQQNGFRCKICKKIFVNMTTLKQHVAEKHPNEYTCNICNTNFLNEITLKKHMELNHPENKSPSGMVAGEQILHSCNMCQYKTTDKASYDDHLRKHVKLKPFKCRICSVRFETREQASIHAKSHQPNYYKCGTCSASFTQREMLVKHFETHQKQQAPQQPQQQQQPQQGHQVEPRMLSTQKLLQDTIDEALRESETLDSKGIHFFSCNICSLTFIQENYYNQHMEMHKREGKKGATVVTTTPTTSQSLIRQDMRNSNLLTTTAQGSNISETDIESIFEKMHSDKAENEASNSNSSENLVITSQENSVGGITFNITIPRQENASERPVAKTGNQNQADQPATSTASGESVSVGIDMPVLDQGPEDSNQRNADQKLQLASAEGAQPEQVATGPVSMPSLDDEGDSQSQPSNTDQVPMDLEDMQNAVEGNQIKFILNENGQILQLDNHIITTDADGNQILVQGTDSEQIQQLLQSVGVLQTADGLDGELQMIGDNNQMIIVQQGDNEAQLIDASLLNADGHIVIQQSQDGDIPEGAHAIGEDGVRIPVSVAYTTNEQGETVAIHAQSEQPEQENSELINQQAKNEESQEKPNEPTEESTRLAIPVTSEQQIVATTQSLPTSTGEAFFALEDLMQQSEQKKWNESNQLF</sequence>
<protein>
    <recommendedName>
        <fullName evidence="7">C2H2-type domain-containing protein</fullName>
    </recommendedName>
</protein>
<dbReference type="SMART" id="SM00355">
    <property type="entry name" value="ZnF_C2H2"/>
    <property type="match status" value="7"/>
</dbReference>
<keyword evidence="2" id="KW-0677">Repeat</keyword>
<dbReference type="InParanoid" id="A0A7R8UKB8"/>
<dbReference type="OrthoDB" id="8184392at2759"/>
<accession>A0A7R8UKB8</accession>
<dbReference type="PANTHER" id="PTHR24379:SF121">
    <property type="entry name" value="C2H2-TYPE DOMAIN-CONTAINING PROTEIN"/>
    <property type="match status" value="1"/>
</dbReference>
<dbReference type="InterPro" id="IPR036236">
    <property type="entry name" value="Znf_C2H2_sf"/>
</dbReference>
<dbReference type="InterPro" id="IPR013087">
    <property type="entry name" value="Znf_C2H2_type"/>
</dbReference>
<feature type="compositionally biased region" description="Low complexity" evidence="6">
    <location>
        <begin position="240"/>
        <end position="250"/>
    </location>
</feature>
<dbReference type="Proteomes" id="UP000594454">
    <property type="component" value="Chromosome 2"/>
</dbReference>
<dbReference type="Pfam" id="PF00096">
    <property type="entry name" value="zf-C2H2"/>
    <property type="match status" value="1"/>
</dbReference>
<feature type="compositionally biased region" description="Polar residues" evidence="6">
    <location>
        <begin position="213"/>
        <end position="239"/>
    </location>
</feature>
<feature type="compositionally biased region" description="Polar residues" evidence="6">
    <location>
        <begin position="611"/>
        <end position="629"/>
    </location>
</feature>
<dbReference type="AlphaFoldDB" id="A0A7R8UKB8"/>
<dbReference type="PROSITE" id="PS50157">
    <property type="entry name" value="ZINC_FINGER_C2H2_2"/>
    <property type="match status" value="5"/>
</dbReference>
<evidence type="ECO:0000313" key="8">
    <source>
        <dbReference type="EMBL" id="CAD7082442.1"/>
    </source>
</evidence>
<feature type="compositionally biased region" description="Polar residues" evidence="6">
    <location>
        <begin position="684"/>
        <end position="693"/>
    </location>
</feature>
<feature type="domain" description="C2H2-type" evidence="7">
    <location>
        <begin position="315"/>
        <end position="343"/>
    </location>
</feature>
<keyword evidence="4" id="KW-0862">Zinc</keyword>
<dbReference type="PROSITE" id="PS00028">
    <property type="entry name" value="ZINC_FINGER_C2H2_1"/>
    <property type="match status" value="4"/>
</dbReference>
<proteinExistence type="predicted"/>
<reference evidence="8 9" key="1">
    <citation type="submission" date="2020-11" db="EMBL/GenBank/DDBJ databases">
        <authorList>
            <person name="Wallbank WR R."/>
            <person name="Pardo Diaz C."/>
            <person name="Kozak K."/>
            <person name="Martin S."/>
            <person name="Jiggins C."/>
            <person name="Moest M."/>
            <person name="Warren A I."/>
            <person name="Generalovic N T."/>
            <person name="Byers J.R.P. K."/>
            <person name="Montejo-Kovacevich G."/>
            <person name="Yen C E."/>
        </authorList>
    </citation>
    <scope>NUCLEOTIDE SEQUENCE [LARGE SCALE GENOMIC DNA]</scope>
</reference>
<evidence type="ECO:0000256" key="4">
    <source>
        <dbReference type="ARBA" id="ARBA00022833"/>
    </source>
</evidence>
<feature type="region of interest" description="Disordered" evidence="6">
    <location>
        <begin position="599"/>
        <end position="695"/>
    </location>
</feature>
<dbReference type="OMA" id="HQTNYFK"/>
<dbReference type="SUPFAM" id="SSF57667">
    <property type="entry name" value="beta-beta-alpha zinc fingers"/>
    <property type="match status" value="3"/>
</dbReference>
<keyword evidence="9" id="KW-1185">Reference proteome</keyword>
<feature type="region of interest" description="Disordered" evidence="6">
    <location>
        <begin position="844"/>
        <end position="896"/>
    </location>
</feature>
<evidence type="ECO:0000259" key="7">
    <source>
        <dbReference type="PROSITE" id="PS50157"/>
    </source>
</evidence>
<organism evidence="8 9">
    <name type="scientific">Hermetia illucens</name>
    <name type="common">Black soldier fly</name>
    <dbReference type="NCBI Taxonomy" id="343691"/>
    <lineage>
        <taxon>Eukaryota</taxon>
        <taxon>Metazoa</taxon>
        <taxon>Ecdysozoa</taxon>
        <taxon>Arthropoda</taxon>
        <taxon>Hexapoda</taxon>
        <taxon>Insecta</taxon>
        <taxon>Pterygota</taxon>
        <taxon>Neoptera</taxon>
        <taxon>Endopterygota</taxon>
        <taxon>Diptera</taxon>
        <taxon>Brachycera</taxon>
        <taxon>Stratiomyomorpha</taxon>
        <taxon>Stratiomyidae</taxon>
        <taxon>Hermetiinae</taxon>
        <taxon>Hermetia</taxon>
    </lineage>
</organism>
<dbReference type="GO" id="GO:0008270">
    <property type="term" value="F:zinc ion binding"/>
    <property type="evidence" value="ECO:0007669"/>
    <property type="project" value="UniProtKB-KW"/>
</dbReference>
<name>A0A7R8UKB8_HERIL</name>
<feature type="compositionally biased region" description="Basic and acidic residues" evidence="6">
    <location>
        <begin position="861"/>
        <end position="877"/>
    </location>
</feature>
<evidence type="ECO:0000313" key="9">
    <source>
        <dbReference type="Proteomes" id="UP000594454"/>
    </source>
</evidence>
<feature type="domain" description="C2H2-type" evidence="7">
    <location>
        <begin position="288"/>
        <end position="316"/>
    </location>
</feature>
<dbReference type="EMBL" id="LR899010">
    <property type="protein sequence ID" value="CAD7082442.1"/>
    <property type="molecule type" value="Genomic_DNA"/>
</dbReference>
<dbReference type="FunCoup" id="A0A7R8UKB8">
    <property type="interactions" value="249"/>
</dbReference>
<feature type="compositionally biased region" description="Low complexity" evidence="6">
    <location>
        <begin position="434"/>
        <end position="449"/>
    </location>
</feature>
<feature type="compositionally biased region" description="Polar residues" evidence="6">
    <location>
        <begin position="884"/>
        <end position="896"/>
    </location>
</feature>
<evidence type="ECO:0000256" key="5">
    <source>
        <dbReference type="PROSITE-ProRule" id="PRU00042"/>
    </source>
</evidence>
<evidence type="ECO:0000256" key="3">
    <source>
        <dbReference type="ARBA" id="ARBA00022771"/>
    </source>
</evidence>
<feature type="region of interest" description="Disordered" evidence="6">
    <location>
        <begin position="213"/>
        <end position="253"/>
    </location>
</feature>
<feature type="domain" description="C2H2-type" evidence="7">
    <location>
        <begin position="410"/>
        <end position="437"/>
    </location>
</feature>
<feature type="domain" description="C2H2-type" evidence="7">
    <location>
        <begin position="486"/>
        <end position="513"/>
    </location>
</feature>
<evidence type="ECO:0000256" key="1">
    <source>
        <dbReference type="ARBA" id="ARBA00022723"/>
    </source>
</evidence>
<feature type="domain" description="C2H2-type" evidence="7">
    <location>
        <begin position="355"/>
        <end position="382"/>
    </location>
</feature>
<dbReference type="PANTHER" id="PTHR24379">
    <property type="entry name" value="KRAB AND ZINC FINGER DOMAIN-CONTAINING"/>
    <property type="match status" value="1"/>
</dbReference>
<keyword evidence="3 5" id="KW-0863">Zinc-finger</keyword>